<evidence type="ECO:0000256" key="1">
    <source>
        <dbReference type="SAM" id="MobiDB-lite"/>
    </source>
</evidence>
<keyword evidence="2" id="KW-1185">Reference proteome</keyword>
<evidence type="ECO:0000313" key="3">
    <source>
        <dbReference type="RefSeq" id="XP_018494140.1"/>
    </source>
</evidence>
<dbReference type="Proteomes" id="UP000694867">
    <property type="component" value="Unplaced"/>
</dbReference>
<dbReference type="AlphaFoldDB" id="A0AAJ7L338"/>
<proteinExistence type="predicted"/>
<dbReference type="RefSeq" id="XP_018494140.1">
    <property type="nucleotide sequence ID" value="XM_018638624.1"/>
</dbReference>
<feature type="compositionally biased region" description="Basic and acidic residues" evidence="1">
    <location>
        <begin position="31"/>
        <end position="48"/>
    </location>
</feature>
<organism evidence="2 3">
    <name type="scientific">Galendromus occidentalis</name>
    <name type="common">western predatory mite</name>
    <dbReference type="NCBI Taxonomy" id="34638"/>
    <lineage>
        <taxon>Eukaryota</taxon>
        <taxon>Metazoa</taxon>
        <taxon>Ecdysozoa</taxon>
        <taxon>Arthropoda</taxon>
        <taxon>Chelicerata</taxon>
        <taxon>Arachnida</taxon>
        <taxon>Acari</taxon>
        <taxon>Parasitiformes</taxon>
        <taxon>Mesostigmata</taxon>
        <taxon>Gamasina</taxon>
        <taxon>Phytoseioidea</taxon>
        <taxon>Phytoseiidae</taxon>
        <taxon>Typhlodrominae</taxon>
        <taxon>Galendromus</taxon>
    </lineage>
</organism>
<accession>A0AAJ7L338</accession>
<sequence length="152" mass="16942">MSSSSSDSEEDARLKAAAVTVTDIFTGKGAPKSEDSGQDHSRNGRYDLDPECKKFLASKLDEMLERTYKFTTKKMERSTEFPTRSEAGGVRLFSNSAPLTDVPHSDEEPSKAKKRRKKKDILPKTSATDDMLRACAVSADWLKHQNPLRKTS</sequence>
<evidence type="ECO:0000313" key="2">
    <source>
        <dbReference type="Proteomes" id="UP000694867"/>
    </source>
</evidence>
<reference evidence="3" key="1">
    <citation type="submission" date="2025-08" db="UniProtKB">
        <authorList>
            <consortium name="RefSeq"/>
        </authorList>
    </citation>
    <scope>IDENTIFICATION</scope>
</reference>
<name>A0AAJ7L338_9ACAR</name>
<protein>
    <submittedName>
        <fullName evidence="3">Uncharacterized protein LOC108863924</fullName>
    </submittedName>
</protein>
<dbReference type="GeneID" id="108863924"/>
<dbReference type="KEGG" id="goe:108863924"/>
<feature type="region of interest" description="Disordered" evidence="1">
    <location>
        <begin position="74"/>
        <end position="127"/>
    </location>
</feature>
<gene>
    <name evidence="3" type="primary">LOC108863924</name>
</gene>
<feature type="region of interest" description="Disordered" evidence="1">
    <location>
        <begin position="1"/>
        <end position="48"/>
    </location>
</feature>